<dbReference type="Pfam" id="PF00753">
    <property type="entry name" value="Lactamase_B"/>
    <property type="match status" value="1"/>
</dbReference>
<comment type="caution">
    <text evidence="6">The sequence shown here is derived from an EMBL/GenBank/DDBJ whole genome shotgun (WGS) entry which is preliminary data.</text>
</comment>
<dbReference type="Gene3D" id="3.60.15.10">
    <property type="entry name" value="Ribonuclease Z/Hydroxyacylglutathione hydrolase-like"/>
    <property type="match status" value="2"/>
</dbReference>
<dbReference type="EMBL" id="QEAP01000143">
    <property type="protein sequence ID" value="TPX74125.1"/>
    <property type="molecule type" value="Genomic_DNA"/>
</dbReference>
<dbReference type="InterPro" id="IPR036866">
    <property type="entry name" value="RibonucZ/Hydroxyglut_hydro"/>
</dbReference>
<dbReference type="InterPro" id="IPR051013">
    <property type="entry name" value="MBL_superfamily_lactonases"/>
</dbReference>
<dbReference type="Proteomes" id="UP000320333">
    <property type="component" value="Unassembled WGS sequence"/>
</dbReference>
<dbReference type="PANTHER" id="PTHR42978:SF5">
    <property type="entry name" value="METALLO-BETA-LACTAMASE DOMAIN-CONTAINING PROTEIN"/>
    <property type="match status" value="1"/>
</dbReference>
<evidence type="ECO:0000313" key="6">
    <source>
        <dbReference type="EMBL" id="TPX74125.1"/>
    </source>
</evidence>
<evidence type="ECO:0000313" key="7">
    <source>
        <dbReference type="Proteomes" id="UP000320333"/>
    </source>
</evidence>
<evidence type="ECO:0000259" key="5">
    <source>
        <dbReference type="Pfam" id="PF00753"/>
    </source>
</evidence>
<evidence type="ECO:0000256" key="3">
    <source>
        <dbReference type="ARBA" id="ARBA00022801"/>
    </source>
</evidence>
<keyword evidence="7" id="KW-1185">Reference proteome</keyword>
<dbReference type="GO" id="GO:0016787">
    <property type="term" value="F:hydrolase activity"/>
    <property type="evidence" value="ECO:0007669"/>
    <property type="project" value="UniProtKB-KW"/>
</dbReference>
<keyword evidence="2" id="KW-0479">Metal-binding</keyword>
<keyword evidence="3" id="KW-0378">Hydrolase</keyword>
<comment type="similarity">
    <text evidence="1">Belongs to the metallo-beta-lactamase superfamily.</text>
</comment>
<dbReference type="OrthoDB" id="10250730at2759"/>
<name>A0A507FEE9_9FUNG</name>
<sequence>MAHSNTPASPFVAIPDGGGATVHVRVMINGKFKANPRLFVRNDGADASELLGGTVEETQVEKTEYPALCFLIEKEKDDGSVERIMFDLGLRKDPTQYSKLTNDTVVPYFTPCGNCNDVAENLALGNLTPSDIHCVILSHDHFDHCGDPLLFPESTRFELGDFGTDDESLRQMECLDATLTTPASCQDNISLSLSANSTALPVAARALKHCHYESTVSLVLEESMELRSASKAQSFIFPQYLSWRRLLKDKLVIWQSLGAFDRAFDYFGDGSFWILDAPGHCQGHIMAMARTTAFPCTYILFASDAAHAKCLYSPVNNPATGQPQRRSFGVYADGYACDARLPRPNTVHEDVPVAYQTVERLTQMEALDNVFVIAAHETEIEQVVDMFPLYANKWYEKGWKAKTKEAMLKVENGT</sequence>
<proteinExistence type="inferred from homology"/>
<dbReference type="InterPro" id="IPR001279">
    <property type="entry name" value="Metallo-B-lactamas"/>
</dbReference>
<evidence type="ECO:0000256" key="1">
    <source>
        <dbReference type="ARBA" id="ARBA00007749"/>
    </source>
</evidence>
<dbReference type="SUPFAM" id="SSF56281">
    <property type="entry name" value="Metallo-hydrolase/oxidoreductase"/>
    <property type="match status" value="1"/>
</dbReference>
<protein>
    <recommendedName>
        <fullName evidence="5">Metallo-beta-lactamase domain-containing protein</fullName>
    </recommendedName>
</protein>
<keyword evidence="4" id="KW-0862">Zinc</keyword>
<dbReference type="STRING" id="246404.A0A507FEE9"/>
<evidence type="ECO:0000256" key="4">
    <source>
        <dbReference type="ARBA" id="ARBA00022833"/>
    </source>
</evidence>
<evidence type="ECO:0000256" key="2">
    <source>
        <dbReference type="ARBA" id="ARBA00022723"/>
    </source>
</evidence>
<accession>A0A507FEE9</accession>
<organism evidence="6 7">
    <name type="scientific">Chytriomyces confervae</name>
    <dbReference type="NCBI Taxonomy" id="246404"/>
    <lineage>
        <taxon>Eukaryota</taxon>
        <taxon>Fungi</taxon>
        <taxon>Fungi incertae sedis</taxon>
        <taxon>Chytridiomycota</taxon>
        <taxon>Chytridiomycota incertae sedis</taxon>
        <taxon>Chytridiomycetes</taxon>
        <taxon>Chytridiales</taxon>
        <taxon>Chytriomycetaceae</taxon>
        <taxon>Chytriomyces</taxon>
    </lineage>
</organism>
<reference evidence="6 7" key="1">
    <citation type="journal article" date="2019" name="Sci. Rep.">
        <title>Comparative genomics of chytrid fungi reveal insights into the obligate biotrophic and pathogenic lifestyle of Synchytrium endobioticum.</title>
        <authorList>
            <person name="van de Vossenberg B.T.L.H."/>
            <person name="Warris S."/>
            <person name="Nguyen H.D.T."/>
            <person name="van Gent-Pelzer M.P.E."/>
            <person name="Joly D.L."/>
            <person name="van de Geest H.C."/>
            <person name="Bonants P.J.M."/>
            <person name="Smith D.S."/>
            <person name="Levesque C.A."/>
            <person name="van der Lee T.A.J."/>
        </authorList>
    </citation>
    <scope>NUCLEOTIDE SEQUENCE [LARGE SCALE GENOMIC DNA]</scope>
    <source>
        <strain evidence="6 7">CBS 675.73</strain>
    </source>
</reference>
<dbReference type="PANTHER" id="PTHR42978">
    <property type="entry name" value="QUORUM-QUENCHING LACTONASE YTNP-RELATED-RELATED"/>
    <property type="match status" value="1"/>
</dbReference>
<dbReference type="GO" id="GO:0046872">
    <property type="term" value="F:metal ion binding"/>
    <property type="evidence" value="ECO:0007669"/>
    <property type="project" value="UniProtKB-KW"/>
</dbReference>
<gene>
    <name evidence="6" type="ORF">CcCBS67573_g04605</name>
</gene>
<feature type="domain" description="Metallo-beta-lactamase" evidence="5">
    <location>
        <begin position="112"/>
        <end position="155"/>
    </location>
</feature>
<dbReference type="AlphaFoldDB" id="A0A507FEE9"/>